<dbReference type="EMBL" id="JAMKPW020000013">
    <property type="protein sequence ID" value="KAK8211513.1"/>
    <property type="molecule type" value="Genomic_DNA"/>
</dbReference>
<evidence type="ECO:0000313" key="1">
    <source>
        <dbReference type="EMBL" id="KAK8211513.1"/>
    </source>
</evidence>
<dbReference type="EC" id="2.3.1.26" evidence="1"/>
<accession>A0ACC3SG41</accession>
<reference evidence="1" key="1">
    <citation type="submission" date="2024-02" db="EMBL/GenBank/DDBJ databases">
        <title>Metagenome Assembled Genome of Zalaria obscura JY119.</title>
        <authorList>
            <person name="Vighnesh L."/>
            <person name="Jagadeeshwari U."/>
            <person name="Venkata Ramana C."/>
            <person name="Sasikala C."/>
        </authorList>
    </citation>
    <scope>NUCLEOTIDE SEQUENCE</scope>
    <source>
        <strain evidence="1">JY119</strain>
    </source>
</reference>
<proteinExistence type="predicted"/>
<dbReference type="Proteomes" id="UP001320706">
    <property type="component" value="Unassembled WGS sequence"/>
</dbReference>
<sequence length="675" mass="77264">MASATGSQANGTDPEMHYPKARKPAHPQVLRAFQEDQALKPPHADQIPSSGASSGPGTPVPPDAPPSVQATFSARKQVRAQQKRRLFPTIEYTSRVSHFDPNSDYHDFRGFFVLFWIGLGIMVMTAVLRNLKETGYPLSIRQWKLFTKNIWELAASDLAMVSSTALSLPLHKLYKNSNGWLQWSKGGVYFQSILQAIWLLFWVTWPFVRDWTWTAQVFMTLHLLALFMKMHSYAFYNGHLANTLSRLNDLDNPLHASKAAAVKYPSSHTHLNEISEEMEAEEDAKQDSLVQLREDLAMELVSPLGHVTYPQNLTAANYMDYLLCPTLCYELQYPRTKERNWLELFYKTLAVFGCIFLMIVTTEEFIIPVLDESAIRLQNQRDLHEGALIFAETVSKLLFPFMVIFLLVFLVIFEYVLGAFAEITRFADRQFYSDWWNSLDWLEFSREWNIPVHHFFRRHVYSASRNTMSRPVATVITFLISALAHELVMGCITRKFRGYGFVAMMLQMPIVLMQRSAFVKKRTLLNNVLFWCSMILGLSMVSNIPLLFKTRTDISQMCAFRSCEQHALIKGPRVCWHAALRRSRPCLTALHSALRSPPELGSLLDLVLRIIAADFVWGDMDIASCEHAGWTYNVLVLASRHMHALWFGPERGGWELGQMMDLVTGIDLNARKVMA</sequence>
<keyword evidence="2" id="KW-1185">Reference proteome</keyword>
<gene>
    <name evidence="1" type="primary">ARE2_1</name>
    <name evidence="1" type="ORF">M8818_003166</name>
</gene>
<comment type="caution">
    <text evidence="1">The sequence shown here is derived from an EMBL/GenBank/DDBJ whole genome shotgun (WGS) entry which is preliminary data.</text>
</comment>
<keyword evidence="1" id="KW-0808">Transferase</keyword>
<protein>
    <submittedName>
        <fullName evidence="1">Sterol O-acyltransferase 2 (Sterol-ester synthase 2)</fullName>
        <ecNumber evidence="1">2.3.1.26</ecNumber>
    </submittedName>
</protein>
<name>A0ACC3SG41_9PEZI</name>
<keyword evidence="1" id="KW-0012">Acyltransferase</keyword>
<organism evidence="1 2">
    <name type="scientific">Zalaria obscura</name>
    <dbReference type="NCBI Taxonomy" id="2024903"/>
    <lineage>
        <taxon>Eukaryota</taxon>
        <taxon>Fungi</taxon>
        <taxon>Dikarya</taxon>
        <taxon>Ascomycota</taxon>
        <taxon>Pezizomycotina</taxon>
        <taxon>Dothideomycetes</taxon>
        <taxon>Dothideomycetidae</taxon>
        <taxon>Dothideales</taxon>
        <taxon>Zalariaceae</taxon>
        <taxon>Zalaria</taxon>
    </lineage>
</organism>
<evidence type="ECO:0000313" key="2">
    <source>
        <dbReference type="Proteomes" id="UP001320706"/>
    </source>
</evidence>